<dbReference type="AlphaFoldDB" id="A0A3B1C2P8"/>
<reference evidence="2" key="1">
    <citation type="submission" date="2018-06" db="EMBL/GenBank/DDBJ databases">
        <authorList>
            <person name="Zhirakovskaya E."/>
        </authorList>
    </citation>
    <scope>NUCLEOTIDE SEQUENCE</scope>
</reference>
<feature type="domain" description="DUF4136" evidence="1">
    <location>
        <begin position="24"/>
        <end position="185"/>
    </location>
</feature>
<evidence type="ECO:0000259" key="1">
    <source>
        <dbReference type="Pfam" id="PF13590"/>
    </source>
</evidence>
<protein>
    <recommendedName>
        <fullName evidence="1">DUF4136 domain-containing protein</fullName>
    </recommendedName>
</protein>
<accession>A0A3B1C2P8</accession>
<dbReference type="Pfam" id="PF13590">
    <property type="entry name" value="DUF4136"/>
    <property type="match status" value="1"/>
</dbReference>
<evidence type="ECO:0000313" key="2">
    <source>
        <dbReference type="EMBL" id="VAX18294.1"/>
    </source>
</evidence>
<gene>
    <name evidence="2" type="ORF">MNBD_IGNAVI01-378</name>
</gene>
<proteinExistence type="predicted"/>
<dbReference type="Gene3D" id="3.30.160.670">
    <property type="match status" value="1"/>
</dbReference>
<name>A0A3B1C2P8_9ZZZZ</name>
<dbReference type="InterPro" id="IPR025411">
    <property type="entry name" value="DUF4136"/>
</dbReference>
<organism evidence="2">
    <name type="scientific">hydrothermal vent metagenome</name>
    <dbReference type="NCBI Taxonomy" id="652676"/>
    <lineage>
        <taxon>unclassified sequences</taxon>
        <taxon>metagenomes</taxon>
        <taxon>ecological metagenomes</taxon>
    </lineage>
</organism>
<dbReference type="EMBL" id="UOGD01000097">
    <property type="protein sequence ID" value="VAX18294.1"/>
    <property type="molecule type" value="Genomic_DNA"/>
</dbReference>
<sequence>MKSIVKLFGLLLLISMIGCSSISVNTDYDPTIDFSKYKTYKWFEGKAPKDDELVKYPLVRKRVVIAVDKALAAKGFTKVKNGNADFVVIIHAGTKERMQLNTYNYGGYGYGRYGYGWGGYGGMSTTDVSYYDEATLIVDIADAKKKELVWRGTGTGIVRKPPADQAEAQENINNVIHQIMRDFPPQKKK</sequence>
<dbReference type="PROSITE" id="PS51257">
    <property type="entry name" value="PROKAR_LIPOPROTEIN"/>
    <property type="match status" value="1"/>
</dbReference>